<sequence>MASMEHLSPSDEEDEVLTFESNSNEGAQADPSLCLIGRFLTNKPIKNHVMKETIAIVWQPGRKIAIKEVNKGIYVFQFFHKIDLQRVTINQTLSLLVKLSANKVEEVRSVT</sequence>
<organism evidence="3 4">
    <name type="scientific">Trifolium pratense</name>
    <name type="common">Red clover</name>
    <dbReference type="NCBI Taxonomy" id="57577"/>
    <lineage>
        <taxon>Eukaryota</taxon>
        <taxon>Viridiplantae</taxon>
        <taxon>Streptophyta</taxon>
        <taxon>Embryophyta</taxon>
        <taxon>Tracheophyta</taxon>
        <taxon>Spermatophyta</taxon>
        <taxon>Magnoliopsida</taxon>
        <taxon>eudicotyledons</taxon>
        <taxon>Gunneridae</taxon>
        <taxon>Pentapetalae</taxon>
        <taxon>rosids</taxon>
        <taxon>fabids</taxon>
        <taxon>Fabales</taxon>
        <taxon>Fabaceae</taxon>
        <taxon>Papilionoideae</taxon>
        <taxon>50 kb inversion clade</taxon>
        <taxon>NPAAA clade</taxon>
        <taxon>Hologalegina</taxon>
        <taxon>IRL clade</taxon>
        <taxon>Trifolieae</taxon>
        <taxon>Trifolium</taxon>
    </lineage>
</organism>
<reference evidence="3 4" key="2">
    <citation type="journal article" date="2017" name="Front. Plant Sci.">
        <title>Gene Classification and Mining of Molecular Markers Useful in Red Clover (Trifolium pratense) Breeding.</title>
        <authorList>
            <person name="Istvanek J."/>
            <person name="Dluhosova J."/>
            <person name="Dluhos P."/>
            <person name="Patkova L."/>
            <person name="Nedelnik J."/>
            <person name="Repkova J."/>
        </authorList>
    </citation>
    <scope>NUCLEOTIDE SEQUENCE [LARGE SCALE GENOMIC DNA]</scope>
    <source>
        <strain evidence="4">cv. Tatra</strain>
        <tissue evidence="3">Young leaves</tissue>
    </source>
</reference>
<comment type="caution">
    <text evidence="3">The sequence shown here is derived from an EMBL/GenBank/DDBJ whole genome shotgun (WGS) entry which is preliminary data.</text>
</comment>
<dbReference type="Proteomes" id="UP000236291">
    <property type="component" value="Unassembled WGS sequence"/>
</dbReference>
<reference evidence="3 4" key="1">
    <citation type="journal article" date="2014" name="Am. J. Bot.">
        <title>Genome assembly and annotation for red clover (Trifolium pratense; Fabaceae).</title>
        <authorList>
            <person name="Istvanek J."/>
            <person name="Jaros M."/>
            <person name="Krenek A."/>
            <person name="Repkova J."/>
        </authorList>
    </citation>
    <scope>NUCLEOTIDE SEQUENCE [LARGE SCALE GENOMIC DNA]</scope>
    <source>
        <strain evidence="4">cv. Tatra</strain>
        <tissue evidence="3">Young leaves</tissue>
    </source>
</reference>
<protein>
    <recommendedName>
        <fullName evidence="2">DUF4283 domain-containing protein</fullName>
    </recommendedName>
</protein>
<evidence type="ECO:0000256" key="1">
    <source>
        <dbReference type="SAM" id="MobiDB-lite"/>
    </source>
</evidence>
<proteinExistence type="predicted"/>
<dbReference type="InterPro" id="IPR025558">
    <property type="entry name" value="DUF4283"/>
</dbReference>
<feature type="region of interest" description="Disordered" evidence="1">
    <location>
        <begin position="1"/>
        <end position="29"/>
    </location>
</feature>
<dbReference type="Pfam" id="PF14111">
    <property type="entry name" value="DUF4283"/>
    <property type="match status" value="1"/>
</dbReference>
<accession>A0A2K3K9Q4</accession>
<name>A0A2K3K9Q4_TRIPR</name>
<dbReference type="EMBL" id="ASHM01089231">
    <property type="protein sequence ID" value="PNX63015.1"/>
    <property type="molecule type" value="Genomic_DNA"/>
</dbReference>
<evidence type="ECO:0000259" key="2">
    <source>
        <dbReference type="Pfam" id="PF14111"/>
    </source>
</evidence>
<feature type="domain" description="DUF4283" evidence="2">
    <location>
        <begin position="32"/>
        <end position="87"/>
    </location>
</feature>
<gene>
    <name evidence="3" type="ORF">L195_g053297</name>
</gene>
<evidence type="ECO:0000313" key="3">
    <source>
        <dbReference type="EMBL" id="PNX63015.1"/>
    </source>
</evidence>
<evidence type="ECO:0000313" key="4">
    <source>
        <dbReference type="Proteomes" id="UP000236291"/>
    </source>
</evidence>
<dbReference type="AlphaFoldDB" id="A0A2K3K9Q4"/>